<dbReference type="RefSeq" id="WP_147234347.1">
    <property type="nucleotide sequence ID" value="NZ_VOQS01000001.1"/>
</dbReference>
<protein>
    <submittedName>
        <fullName evidence="1">DUF2442 domain-containing protein</fullName>
    </submittedName>
</protein>
<dbReference type="InterPro" id="IPR018841">
    <property type="entry name" value="DUF2442"/>
</dbReference>
<evidence type="ECO:0000313" key="2">
    <source>
        <dbReference type="Proteomes" id="UP000321776"/>
    </source>
</evidence>
<proteinExistence type="predicted"/>
<dbReference type="Gene3D" id="3.30.2020.40">
    <property type="entry name" value="Uncharacterised protein PF10387, DUF2442"/>
    <property type="match status" value="1"/>
</dbReference>
<dbReference type="EMBL" id="VOQS01000001">
    <property type="protein sequence ID" value="TXC88483.1"/>
    <property type="molecule type" value="Genomic_DNA"/>
</dbReference>
<dbReference type="Pfam" id="PF10387">
    <property type="entry name" value="DUF2442"/>
    <property type="match status" value="1"/>
</dbReference>
<organism evidence="1 2">
    <name type="scientific">Paraburkholderia azotifigens</name>
    <dbReference type="NCBI Taxonomy" id="2057004"/>
    <lineage>
        <taxon>Bacteria</taxon>
        <taxon>Pseudomonadati</taxon>
        <taxon>Pseudomonadota</taxon>
        <taxon>Betaproteobacteria</taxon>
        <taxon>Burkholderiales</taxon>
        <taxon>Burkholderiaceae</taxon>
        <taxon>Paraburkholderia</taxon>
    </lineage>
</organism>
<accession>A0A5C6VT32</accession>
<reference evidence="1 2" key="1">
    <citation type="journal article" date="2018" name="Int. J. Syst. Evol. Microbiol.">
        <title>Paraburkholderia azotifigens sp. nov., a nitrogen-fixing bacterium isolated from paddy soil.</title>
        <authorList>
            <person name="Choi G.M."/>
            <person name="Im W.T."/>
        </authorList>
    </citation>
    <scope>NUCLEOTIDE SEQUENCE [LARGE SCALE GENOMIC DNA]</scope>
    <source>
        <strain evidence="1 2">NF 2-5-3</strain>
    </source>
</reference>
<dbReference type="AlphaFoldDB" id="A0A5C6VT32"/>
<evidence type="ECO:0000313" key="1">
    <source>
        <dbReference type="EMBL" id="TXC88483.1"/>
    </source>
</evidence>
<name>A0A5C6VT32_9BURK</name>
<gene>
    <name evidence="1" type="ORF">FRZ40_13300</name>
</gene>
<comment type="caution">
    <text evidence="1">The sequence shown here is derived from an EMBL/GenBank/DDBJ whole genome shotgun (WGS) entry which is preliminary data.</text>
</comment>
<dbReference type="Proteomes" id="UP000321776">
    <property type="component" value="Unassembled WGS sequence"/>
</dbReference>
<sequence>MKGAAVDVRFDSTHLFLDMSEGRAVSFPLDWFPVLLAATAAEREHFAISMDHQQLVWPEIDEDINVPALLSFQSENAARQCDSPELDFSASPPST</sequence>